<evidence type="ECO:0000313" key="6">
    <source>
        <dbReference type="Proteomes" id="UP000305778"/>
    </source>
</evidence>
<dbReference type="OrthoDB" id="8680240at2"/>
<keyword evidence="2" id="KW-0238">DNA-binding</keyword>
<evidence type="ECO:0000259" key="4">
    <source>
        <dbReference type="PROSITE" id="PS50949"/>
    </source>
</evidence>
<dbReference type="PANTHER" id="PTHR43537:SF24">
    <property type="entry name" value="GLUCONATE OPERON TRANSCRIPTIONAL REPRESSOR"/>
    <property type="match status" value="1"/>
</dbReference>
<accession>A0A4U0SMY1</accession>
<dbReference type="Pfam" id="PF00392">
    <property type="entry name" value="GntR"/>
    <property type="match status" value="1"/>
</dbReference>
<dbReference type="Pfam" id="PF07729">
    <property type="entry name" value="FCD"/>
    <property type="match status" value="1"/>
</dbReference>
<reference evidence="5 6" key="1">
    <citation type="submission" date="2019-04" db="EMBL/GenBank/DDBJ databases">
        <title>Streptomyces oryziradicis sp. nov., a novel actinomycete isolated from rhizosphere soil of rice (Oryza sativa L.).</title>
        <authorList>
            <person name="Li C."/>
        </authorList>
    </citation>
    <scope>NUCLEOTIDE SEQUENCE [LARGE SCALE GENOMIC DNA]</scope>
    <source>
        <strain evidence="5 6">NEAU-C40</strain>
    </source>
</reference>
<dbReference type="SUPFAM" id="SSF48008">
    <property type="entry name" value="GntR ligand-binding domain-like"/>
    <property type="match status" value="1"/>
</dbReference>
<sequence length="223" mass="24624">MSSTSSERARRRRPRLSDEAAVHVRELIISGQLKAGEYIRPEVVADDLGMSATPAREGLLQLQTEGFLKVEPRRGFVVSPLSPKDVSDTFEAQALLAGELCARTAGLATSADVKALQNIQTRLEEAAERGDLAEVEELNFEFHRAIYHISDAPKIHWLLASTLRYAPRRFYPTIGGWPDASSHDHHAILKALRASDSEAARQAMAGHIRRAGELLAQHLSTDR</sequence>
<dbReference type="SMART" id="SM00345">
    <property type="entry name" value="HTH_GNTR"/>
    <property type="match status" value="1"/>
</dbReference>
<dbReference type="PANTHER" id="PTHR43537">
    <property type="entry name" value="TRANSCRIPTIONAL REGULATOR, GNTR FAMILY"/>
    <property type="match status" value="1"/>
</dbReference>
<dbReference type="InterPro" id="IPR011711">
    <property type="entry name" value="GntR_C"/>
</dbReference>
<dbReference type="PROSITE" id="PS50949">
    <property type="entry name" value="HTH_GNTR"/>
    <property type="match status" value="1"/>
</dbReference>
<dbReference type="EMBL" id="SUMC01000009">
    <property type="protein sequence ID" value="TKA11320.1"/>
    <property type="molecule type" value="Genomic_DNA"/>
</dbReference>
<protein>
    <submittedName>
        <fullName evidence="5">GntR family transcriptional regulator</fullName>
    </submittedName>
</protein>
<feature type="domain" description="HTH gntR-type" evidence="4">
    <location>
        <begin position="14"/>
        <end position="81"/>
    </location>
</feature>
<evidence type="ECO:0000256" key="2">
    <source>
        <dbReference type="ARBA" id="ARBA00023125"/>
    </source>
</evidence>
<gene>
    <name evidence="5" type="ORF">FCI23_12440</name>
</gene>
<dbReference type="InterPro" id="IPR008920">
    <property type="entry name" value="TF_FadR/GntR_C"/>
</dbReference>
<keyword evidence="3" id="KW-0804">Transcription</keyword>
<dbReference type="InterPro" id="IPR000524">
    <property type="entry name" value="Tscrpt_reg_HTH_GntR"/>
</dbReference>
<dbReference type="InterPro" id="IPR036390">
    <property type="entry name" value="WH_DNA-bd_sf"/>
</dbReference>
<keyword evidence="1" id="KW-0805">Transcription regulation</keyword>
<organism evidence="5 6">
    <name type="scientific">Actinacidiphila oryziradicis</name>
    <dbReference type="NCBI Taxonomy" id="2571141"/>
    <lineage>
        <taxon>Bacteria</taxon>
        <taxon>Bacillati</taxon>
        <taxon>Actinomycetota</taxon>
        <taxon>Actinomycetes</taxon>
        <taxon>Kitasatosporales</taxon>
        <taxon>Streptomycetaceae</taxon>
        <taxon>Actinacidiphila</taxon>
    </lineage>
</organism>
<dbReference type="SUPFAM" id="SSF46785">
    <property type="entry name" value="Winged helix' DNA-binding domain"/>
    <property type="match status" value="1"/>
</dbReference>
<dbReference type="AlphaFoldDB" id="A0A4U0SMY1"/>
<comment type="caution">
    <text evidence="5">The sequence shown here is derived from an EMBL/GenBank/DDBJ whole genome shotgun (WGS) entry which is preliminary data.</text>
</comment>
<dbReference type="Proteomes" id="UP000305778">
    <property type="component" value="Unassembled WGS sequence"/>
</dbReference>
<dbReference type="SMART" id="SM00895">
    <property type="entry name" value="FCD"/>
    <property type="match status" value="1"/>
</dbReference>
<dbReference type="GO" id="GO:0003700">
    <property type="term" value="F:DNA-binding transcription factor activity"/>
    <property type="evidence" value="ECO:0007669"/>
    <property type="project" value="InterPro"/>
</dbReference>
<dbReference type="GO" id="GO:0003677">
    <property type="term" value="F:DNA binding"/>
    <property type="evidence" value="ECO:0007669"/>
    <property type="project" value="UniProtKB-KW"/>
</dbReference>
<proteinExistence type="predicted"/>
<name>A0A4U0SMY1_9ACTN</name>
<evidence type="ECO:0000313" key="5">
    <source>
        <dbReference type="EMBL" id="TKA11320.1"/>
    </source>
</evidence>
<evidence type="ECO:0000256" key="1">
    <source>
        <dbReference type="ARBA" id="ARBA00023015"/>
    </source>
</evidence>
<dbReference type="Gene3D" id="1.20.120.530">
    <property type="entry name" value="GntR ligand-binding domain-like"/>
    <property type="match status" value="1"/>
</dbReference>
<dbReference type="Gene3D" id="1.10.10.10">
    <property type="entry name" value="Winged helix-like DNA-binding domain superfamily/Winged helix DNA-binding domain"/>
    <property type="match status" value="1"/>
</dbReference>
<dbReference type="InterPro" id="IPR036388">
    <property type="entry name" value="WH-like_DNA-bd_sf"/>
</dbReference>
<evidence type="ECO:0000256" key="3">
    <source>
        <dbReference type="ARBA" id="ARBA00023163"/>
    </source>
</evidence>
<keyword evidence="6" id="KW-1185">Reference proteome</keyword>